<gene>
    <name evidence="5" type="ORF">EIN_131240</name>
</gene>
<organism evidence="5 6">
    <name type="scientific">Entamoeba invadens IP1</name>
    <dbReference type="NCBI Taxonomy" id="370355"/>
    <lineage>
        <taxon>Eukaryota</taxon>
        <taxon>Amoebozoa</taxon>
        <taxon>Evosea</taxon>
        <taxon>Archamoebae</taxon>
        <taxon>Mastigamoebida</taxon>
        <taxon>Entamoebidae</taxon>
        <taxon>Entamoeba</taxon>
    </lineage>
</organism>
<dbReference type="CDD" id="cd06081">
    <property type="entry name" value="KOW_Spt5_1"/>
    <property type="match status" value="1"/>
</dbReference>
<dbReference type="Pfam" id="PF23291">
    <property type="entry name" value="KOW4_SPT5"/>
    <property type="match status" value="1"/>
</dbReference>
<keyword evidence="5" id="KW-0648">Protein biosynthesis</keyword>
<sequence length="809" mass="92525">MSEHKTKRRLQNESSEEDENDDFRKNAFIEDEAIEDDEDESEEMQMTEQQRKAEEEARQRYNQPNRARVQFLEKISDPKKYAEMVEQRDVEENEEVEPQEVEENLPERDYDKSFPVFAVKCRPGYETDIAMRVMKLWITNKDRPMHMFSVFVPVEKKGVLYVEALDKPKFVDACEGVRDIYVNTCTQLTDEQIKELLISRVPDNIEVNTYVRVATGDYKNDIGVVVQIEENKKIKVRLVPRFDIQKYQTIAKKKLELMKEEDEEGGGVKKRRFKVEGKNNTKQMFDPQKLGIADAVEEIKNDDMEGVTIYKFNGQTYYDGFVYKSFPVSSLQFNNIVPTDEELIQFNVGNEMQAKGKLRFGKTRNFKVGDLVTIINSDERVYGKKSKIVQSEGEFVVVVGNEIKDPLRMTFADVQIYFNSGDRVKVTDGMYKGETGIIDSLKDDEVFVLTDRKKALIVVSMIDIENTKEIGQQINELNGYSVNDFVQLSSGAGLVLEILADSNRLVILNDANQTIKIEPSLVQGKFPERRDARCKDCRRNFVSLGDKVKIVGGNYKGREATLIHIFQFSKVFLTCPGVLENNSYIVAQSKEIQGPNTLHNAVVQRQDRRIERHDDRDKFQEPRSSRGLSFREMKGKKVTISEGIYKNYKGKIVNMKGNQFVIELDANQRNINLEQEQFKVLDNSNNGTFQRSYGNFQQTPFTPSSNMMSNTPSTPATPGRNVFTPATPAVQTPSQSAFTNVNQTPRFLAQTPKYTVSTPMQMAPPMTPGVGRMSDQPPMTPGVGRMTDQPPRTPAQQYFKSEFPQTPGE</sequence>
<dbReference type="Gene3D" id="3.30.70.940">
    <property type="entry name" value="NusG, N-terminal domain"/>
    <property type="match status" value="1"/>
</dbReference>
<dbReference type="OrthoDB" id="28901at2759"/>
<feature type="region of interest" description="Disordered" evidence="3">
    <location>
        <begin position="1"/>
        <end position="69"/>
    </location>
</feature>
<feature type="domain" description="KOW" evidence="4">
    <location>
        <begin position="204"/>
        <end position="231"/>
    </location>
</feature>
<dbReference type="InterPro" id="IPR008991">
    <property type="entry name" value="Translation_prot_SH3-like_sf"/>
</dbReference>
<dbReference type="InterPro" id="IPR036735">
    <property type="entry name" value="NGN_dom_sf"/>
</dbReference>
<dbReference type="GO" id="GO:0006357">
    <property type="term" value="P:regulation of transcription by RNA polymerase II"/>
    <property type="evidence" value="ECO:0007669"/>
    <property type="project" value="InterPro"/>
</dbReference>
<evidence type="ECO:0000259" key="4">
    <source>
        <dbReference type="SMART" id="SM00739"/>
    </source>
</evidence>
<feature type="compositionally biased region" description="Basic and acidic residues" evidence="3">
    <location>
        <begin position="49"/>
        <end position="59"/>
    </location>
</feature>
<evidence type="ECO:0000256" key="2">
    <source>
        <dbReference type="ARBA" id="ARBA00023163"/>
    </source>
</evidence>
<dbReference type="InterPro" id="IPR005100">
    <property type="entry name" value="NGN-domain"/>
</dbReference>
<comment type="similarity">
    <text evidence="1">Belongs to the SPT5 family.</text>
</comment>
<dbReference type="InterPro" id="IPR041973">
    <property type="entry name" value="KOW_Spt5_1"/>
</dbReference>
<feature type="compositionally biased region" description="Acidic residues" evidence="3">
    <location>
        <begin position="29"/>
        <end position="45"/>
    </location>
</feature>
<reference evidence="5 6" key="1">
    <citation type="submission" date="2012-10" db="EMBL/GenBank/DDBJ databases">
        <authorList>
            <person name="Zafar N."/>
            <person name="Inman J."/>
            <person name="Hall N."/>
            <person name="Lorenzi H."/>
            <person name="Caler E."/>
        </authorList>
    </citation>
    <scope>NUCLEOTIDE SEQUENCE [LARGE SCALE GENOMIC DNA]</scope>
    <source>
        <strain evidence="5 6">IP1</strain>
    </source>
</reference>
<dbReference type="KEGG" id="eiv:EIN_131240"/>
<dbReference type="OMA" id="FLAWDVE"/>
<feature type="domain" description="KOW" evidence="4">
    <location>
        <begin position="541"/>
        <end position="568"/>
    </location>
</feature>
<dbReference type="PANTHER" id="PTHR11125">
    <property type="entry name" value="SUPPRESSOR OF TY 5"/>
    <property type="match status" value="1"/>
</dbReference>
<proteinExistence type="inferred from homology"/>
<dbReference type="InterPro" id="IPR014722">
    <property type="entry name" value="Rib_uL2_dom2"/>
</dbReference>
<keyword evidence="5" id="KW-0251">Elongation factor</keyword>
<dbReference type="SUPFAM" id="SSF50104">
    <property type="entry name" value="Translation proteins SH3-like domain"/>
    <property type="match status" value="1"/>
</dbReference>
<keyword evidence="2" id="KW-0804">Transcription</keyword>
<dbReference type="Pfam" id="PF23290">
    <property type="entry name" value="KOW5_SPT5"/>
    <property type="match status" value="1"/>
</dbReference>
<feature type="region of interest" description="Disordered" evidence="3">
    <location>
        <begin position="766"/>
        <end position="809"/>
    </location>
</feature>
<dbReference type="Pfam" id="PF23042">
    <property type="entry name" value="KOW1_SPT5"/>
    <property type="match status" value="1"/>
</dbReference>
<evidence type="ECO:0000313" key="6">
    <source>
        <dbReference type="Proteomes" id="UP000014680"/>
    </source>
</evidence>
<dbReference type="EMBL" id="KB206244">
    <property type="protein sequence ID" value="ELP94325.1"/>
    <property type="molecule type" value="Genomic_DNA"/>
</dbReference>
<dbReference type="InterPro" id="IPR041978">
    <property type="entry name" value="KOW_Spt5_5"/>
</dbReference>
<keyword evidence="6" id="KW-1185">Reference proteome</keyword>
<dbReference type="CDD" id="cd06084">
    <property type="entry name" value="KOW_Spt5_4"/>
    <property type="match status" value="1"/>
</dbReference>
<feature type="domain" description="KOW" evidence="4">
    <location>
        <begin position="417"/>
        <end position="444"/>
    </location>
</feature>
<protein>
    <submittedName>
        <fullName evidence="5">Transcription elongation factor SPT5, putative</fullName>
    </submittedName>
</protein>
<dbReference type="AlphaFoldDB" id="A0A0A1UG08"/>
<evidence type="ECO:0000313" key="5">
    <source>
        <dbReference type="EMBL" id="ELP94325.1"/>
    </source>
</evidence>
<evidence type="ECO:0000256" key="3">
    <source>
        <dbReference type="SAM" id="MobiDB-lite"/>
    </source>
</evidence>
<dbReference type="InterPro" id="IPR039659">
    <property type="entry name" value="SPT5"/>
</dbReference>
<dbReference type="InterPro" id="IPR041977">
    <property type="entry name" value="KOW_Spt5_4"/>
</dbReference>
<name>A0A0A1UG08_ENTIV</name>
<dbReference type="VEuPathDB" id="AmoebaDB:EIN_131240"/>
<dbReference type="GO" id="GO:0003729">
    <property type="term" value="F:mRNA binding"/>
    <property type="evidence" value="ECO:0007669"/>
    <property type="project" value="TreeGrafter"/>
</dbReference>
<feature type="domain" description="KOW" evidence="4">
    <location>
        <begin position="631"/>
        <end position="658"/>
    </location>
</feature>
<dbReference type="RefSeq" id="XP_004261096.1">
    <property type="nucleotide sequence ID" value="XM_004261048.1"/>
</dbReference>
<evidence type="ECO:0000256" key="1">
    <source>
        <dbReference type="ARBA" id="ARBA00006956"/>
    </source>
</evidence>
<dbReference type="GO" id="GO:0003746">
    <property type="term" value="F:translation elongation factor activity"/>
    <property type="evidence" value="ECO:0007669"/>
    <property type="project" value="UniProtKB-KW"/>
</dbReference>
<dbReference type="Gene3D" id="2.30.30.30">
    <property type="match status" value="2"/>
</dbReference>
<dbReference type="PANTHER" id="PTHR11125:SF7">
    <property type="entry name" value="TRANSCRIPTION ELONGATION FACTOR SPT5"/>
    <property type="match status" value="1"/>
</dbReference>
<accession>A0A0A1UG08</accession>
<dbReference type="Proteomes" id="UP000014680">
    <property type="component" value="Unassembled WGS sequence"/>
</dbReference>
<dbReference type="GeneID" id="14893295"/>
<dbReference type="Pfam" id="PF03439">
    <property type="entry name" value="Spt5-NGN"/>
    <property type="match status" value="1"/>
</dbReference>
<dbReference type="SMART" id="SM00739">
    <property type="entry name" value="KOW"/>
    <property type="match status" value="4"/>
</dbReference>
<dbReference type="GO" id="GO:0032044">
    <property type="term" value="C:DSIF complex"/>
    <property type="evidence" value="ECO:0007669"/>
    <property type="project" value="TreeGrafter"/>
</dbReference>
<dbReference type="InterPro" id="IPR005824">
    <property type="entry name" value="KOW"/>
</dbReference>
<dbReference type="GO" id="GO:0032784">
    <property type="term" value="P:regulation of DNA-templated transcription elongation"/>
    <property type="evidence" value="ECO:0007669"/>
    <property type="project" value="InterPro"/>
</dbReference>
<dbReference type="GO" id="GO:0006368">
    <property type="term" value="P:transcription elongation by RNA polymerase II"/>
    <property type="evidence" value="ECO:0007669"/>
    <property type="project" value="TreeGrafter"/>
</dbReference>